<keyword evidence="2" id="KW-1185">Reference proteome</keyword>
<dbReference type="Proteomes" id="UP001631969">
    <property type="component" value="Unassembled WGS sequence"/>
</dbReference>
<evidence type="ECO:0000313" key="1">
    <source>
        <dbReference type="EMBL" id="MFM9329648.1"/>
    </source>
</evidence>
<dbReference type="EMBL" id="JBJURJ010000009">
    <property type="protein sequence ID" value="MFM9329648.1"/>
    <property type="molecule type" value="Genomic_DNA"/>
</dbReference>
<gene>
    <name evidence="1" type="ORF">ACI1P1_15240</name>
</gene>
<proteinExistence type="predicted"/>
<protein>
    <submittedName>
        <fullName evidence="1">Helix-turn-helix transcriptional regulator</fullName>
    </submittedName>
</protein>
<reference evidence="1" key="1">
    <citation type="submission" date="2024-12" db="EMBL/GenBank/DDBJ databases">
        <authorList>
            <person name="Wu N."/>
        </authorList>
    </citation>
    <scope>NUCLEOTIDE SEQUENCE</scope>
    <source>
        <strain evidence="1">P15</strain>
    </source>
</reference>
<accession>A0ACC7NY65</accession>
<sequence length="344" mass="37605">MRADRLIQLLVLLQQSGKWTAKELAVKLEVSERTVQRDMEALSMAGFPVLADRGANGGWYLQEGYRSLLTGMSRSDIEVLLMPELAARGGDSRWGEAFRRVSQKLLMALPQGWREQAELVRRRILVDGAGWYARTPDAQEAVLAVLQDALWAGKKTSFRYGATGGGEEMADRIVSPCGLVVKGTVWYLVAAPEQAGDDRGSEGVGGEGQGGPVAAESLRTYRVSRIREVRMTERAAAEIPPDFNLAAYWEASLVRFREQLPVYPAVVEGEPEGIRQLGETRYVRLLRTEAAEGGRLLAQVEFNTMESAASIVLGLQGAVRAVEPAELVRDIAVKAARLAELHGG</sequence>
<name>A0ACC7NY65_9BACL</name>
<evidence type="ECO:0000313" key="2">
    <source>
        <dbReference type="Proteomes" id="UP001631969"/>
    </source>
</evidence>
<comment type="caution">
    <text evidence="1">The sequence shown here is derived from an EMBL/GenBank/DDBJ whole genome shotgun (WGS) entry which is preliminary data.</text>
</comment>
<organism evidence="1 2">
    <name type="scientific">Paenibacillus mesotrionivorans</name>
    <dbReference type="NCBI Taxonomy" id="3160968"/>
    <lineage>
        <taxon>Bacteria</taxon>
        <taxon>Bacillati</taxon>
        <taxon>Bacillota</taxon>
        <taxon>Bacilli</taxon>
        <taxon>Bacillales</taxon>
        <taxon>Paenibacillaceae</taxon>
        <taxon>Paenibacillus</taxon>
    </lineage>
</organism>